<organism evidence="2 3">
    <name type="scientific">Tranquillimonas alkanivorans</name>
    <dbReference type="NCBI Taxonomy" id="441119"/>
    <lineage>
        <taxon>Bacteria</taxon>
        <taxon>Pseudomonadati</taxon>
        <taxon>Pseudomonadota</taxon>
        <taxon>Alphaproteobacteria</taxon>
        <taxon>Rhodobacterales</taxon>
        <taxon>Roseobacteraceae</taxon>
        <taxon>Tranquillimonas</taxon>
    </lineage>
</organism>
<keyword evidence="1" id="KW-0175">Coiled coil</keyword>
<evidence type="ECO:0000313" key="3">
    <source>
        <dbReference type="Proteomes" id="UP000199356"/>
    </source>
</evidence>
<proteinExistence type="predicted"/>
<dbReference type="Proteomes" id="UP000199356">
    <property type="component" value="Unassembled WGS sequence"/>
</dbReference>
<evidence type="ECO:0000256" key="1">
    <source>
        <dbReference type="SAM" id="Coils"/>
    </source>
</evidence>
<evidence type="ECO:0008006" key="4">
    <source>
        <dbReference type="Google" id="ProtNLM"/>
    </source>
</evidence>
<accession>A0A1I5VU59</accession>
<dbReference type="EMBL" id="FOXA01000035">
    <property type="protein sequence ID" value="SFQ10506.1"/>
    <property type="molecule type" value="Genomic_DNA"/>
</dbReference>
<name>A0A1I5VU59_9RHOB</name>
<sequence length="198" mass="21375">MPRSPTFTDDEVATAVAALRKQSSTVDRTTVIDALTERHGARGKPRPEKLDEQIAAAEADLDANARLQRLGRLSSEDRARIAEIGTFVAERLSDVLADTIIAGEDRLTEARAAASRQYGELTARTAALETRNKELADKLQASEQAAEECRQALAAAQAELLDARAELKVLRATQADLFAAIGGNRRTDGIEPREAEPA</sequence>
<protein>
    <recommendedName>
        <fullName evidence="4">Replication region DNA-binding N-term</fullName>
    </recommendedName>
</protein>
<reference evidence="2 3" key="1">
    <citation type="submission" date="2016-10" db="EMBL/GenBank/DDBJ databases">
        <authorList>
            <person name="de Groot N.N."/>
        </authorList>
    </citation>
    <scope>NUCLEOTIDE SEQUENCE [LARGE SCALE GENOMIC DNA]</scope>
    <source>
        <strain evidence="2 3">DSM 19547</strain>
    </source>
</reference>
<evidence type="ECO:0000313" key="2">
    <source>
        <dbReference type="EMBL" id="SFQ10506.1"/>
    </source>
</evidence>
<dbReference type="AlphaFoldDB" id="A0A1I5VU59"/>
<keyword evidence="3" id="KW-1185">Reference proteome</keyword>
<dbReference type="STRING" id="441119.SAMN04488047_13516"/>
<feature type="coiled-coil region" evidence="1">
    <location>
        <begin position="125"/>
        <end position="173"/>
    </location>
</feature>
<gene>
    <name evidence="2" type="ORF">SAMN04488047_13516</name>
</gene>